<dbReference type="Proteomes" id="UP000230564">
    <property type="component" value="Unassembled WGS sequence"/>
</dbReference>
<comment type="caution">
    <text evidence="2">The sequence shown here is derived from an EMBL/GenBank/DDBJ whole genome shotgun (WGS) entry which is preliminary data.</text>
</comment>
<evidence type="ECO:0000313" key="2">
    <source>
        <dbReference type="EMBL" id="PIR06303.1"/>
    </source>
</evidence>
<feature type="transmembrane region" description="Helical" evidence="1">
    <location>
        <begin position="404"/>
        <end position="424"/>
    </location>
</feature>
<feature type="transmembrane region" description="Helical" evidence="1">
    <location>
        <begin position="339"/>
        <end position="361"/>
    </location>
</feature>
<evidence type="ECO:0000256" key="1">
    <source>
        <dbReference type="SAM" id="Phobius"/>
    </source>
</evidence>
<keyword evidence="1" id="KW-0472">Membrane</keyword>
<proteinExistence type="predicted"/>
<dbReference type="AlphaFoldDB" id="A0A2H0NBN6"/>
<name>A0A2H0NBN6_9BACT</name>
<feature type="transmembrane region" description="Helical" evidence="1">
    <location>
        <begin position="493"/>
        <end position="515"/>
    </location>
</feature>
<evidence type="ECO:0000313" key="3">
    <source>
        <dbReference type="Proteomes" id="UP000230564"/>
    </source>
</evidence>
<feature type="transmembrane region" description="Helical" evidence="1">
    <location>
        <begin position="307"/>
        <end position="327"/>
    </location>
</feature>
<reference evidence="2 3" key="1">
    <citation type="submission" date="2017-09" db="EMBL/GenBank/DDBJ databases">
        <title>Depth-based differentiation of microbial function through sediment-hosted aquifers and enrichment of novel symbionts in the deep terrestrial subsurface.</title>
        <authorList>
            <person name="Probst A.J."/>
            <person name="Ladd B."/>
            <person name="Jarett J.K."/>
            <person name="Geller-Mcgrath D.E."/>
            <person name="Sieber C.M."/>
            <person name="Emerson J.B."/>
            <person name="Anantharaman K."/>
            <person name="Thomas B.C."/>
            <person name="Malmstrom R."/>
            <person name="Stieglmeier M."/>
            <person name="Klingl A."/>
            <person name="Woyke T."/>
            <person name="Ryan C.M."/>
            <person name="Banfield J.F."/>
        </authorList>
    </citation>
    <scope>NUCLEOTIDE SEQUENCE [LARGE SCALE GENOMIC DNA]</scope>
    <source>
        <strain evidence="2">CG11_big_fil_rev_8_21_14_0_20_36_20</strain>
    </source>
</reference>
<feature type="transmembrane region" description="Helical" evidence="1">
    <location>
        <begin position="430"/>
        <end position="449"/>
    </location>
</feature>
<keyword evidence="1" id="KW-0812">Transmembrane</keyword>
<sequence length="533" mass="63457">MKISEEIVLLYKKLDRIYHRRELISQEENKIEVEDITSHLASLYEKLRNSIDFKDAHLLRRFAIERNLKRRFILEMLKPQIAKSLLEELIRAHYLPNNSVPESYIKQVEKIIEKYNDFFLLMNDMYHGDDIKDYFEWLIGIEACEIDMLLQPEDIEDAVIEAMYQVTKTRIKLKGDEINIEEKNIQLYIAIHKSLVKSDDTIISYHLLNLYFNNWLKADDRLIKLMASKLPAIYNTIQYHLRHPYQRKILQSIKEPVVTFQILYELILSKGQDIESLLVDPESLESEAKLLINQKYKKIRGRIRRSSLRAIIYIFVTKVLLALILEFPYEVYIIKHINYFNLGINVVFPPLLMFLITLTIVPPNKENTKLILENLHNLVYNRPSQSILCKLSTKFRKSLRAHMFYYFMYTLLYVAVFGLIIYMLRRLEFNILSGGLFLFFLSAVSFFAIKIRSTAKELMVLKRKESIISFFMNFFSLPILAVGRWMSVRFKKINIFAFVMDFIIEAPFKMFISAFEDWLGFMKEKKEEIYHEK</sequence>
<dbReference type="EMBL" id="PCWQ01000014">
    <property type="protein sequence ID" value="PIR06303.1"/>
    <property type="molecule type" value="Genomic_DNA"/>
</dbReference>
<gene>
    <name evidence="2" type="ORF">COV55_04200</name>
</gene>
<organism evidence="2 3">
    <name type="scientific">Candidatus Komeilibacteria bacterium CG11_big_fil_rev_8_21_14_0_20_36_20</name>
    <dbReference type="NCBI Taxonomy" id="1974477"/>
    <lineage>
        <taxon>Bacteria</taxon>
        <taxon>Candidatus Komeiliibacteriota</taxon>
    </lineage>
</organism>
<keyword evidence="1" id="KW-1133">Transmembrane helix</keyword>
<protein>
    <submittedName>
        <fullName evidence="2">Uncharacterized protein</fullName>
    </submittedName>
</protein>
<accession>A0A2H0NBN6</accession>
<feature type="transmembrane region" description="Helical" evidence="1">
    <location>
        <begin position="470"/>
        <end position="487"/>
    </location>
</feature>